<dbReference type="Proteomes" id="UP000034894">
    <property type="component" value="Unassembled WGS sequence"/>
</dbReference>
<dbReference type="InterPro" id="IPR000093">
    <property type="entry name" value="DNA_Rcmb_RecR"/>
</dbReference>
<evidence type="ECO:0000256" key="1">
    <source>
        <dbReference type="ARBA" id="ARBA00022723"/>
    </source>
</evidence>
<evidence type="ECO:0000313" key="9">
    <source>
        <dbReference type="EMBL" id="KKS97615.1"/>
    </source>
</evidence>
<dbReference type="SUPFAM" id="SSF111304">
    <property type="entry name" value="Recombination protein RecR"/>
    <property type="match status" value="1"/>
</dbReference>
<reference evidence="9 10" key="1">
    <citation type="journal article" date="2015" name="Nature">
        <title>rRNA introns, odd ribosomes, and small enigmatic genomes across a large radiation of phyla.</title>
        <authorList>
            <person name="Brown C.T."/>
            <person name="Hug L.A."/>
            <person name="Thomas B.C."/>
            <person name="Sharon I."/>
            <person name="Castelle C.J."/>
            <person name="Singh A."/>
            <person name="Wilkins M.J."/>
            <person name="Williams K.H."/>
            <person name="Banfield J.F."/>
        </authorList>
    </citation>
    <scope>NUCLEOTIDE SEQUENCE [LARGE SCALE GENOMIC DNA]</scope>
</reference>
<feature type="domain" description="Toprim" evidence="8">
    <location>
        <begin position="81"/>
        <end position="187"/>
    </location>
</feature>
<dbReference type="Pfam" id="PF21175">
    <property type="entry name" value="RecR_C"/>
    <property type="match status" value="1"/>
</dbReference>
<keyword evidence="3 7" id="KW-0863">Zinc-finger</keyword>
<comment type="caution">
    <text evidence="9">The sequence shown here is derived from an EMBL/GenBank/DDBJ whole genome shotgun (WGS) entry which is preliminary data.</text>
</comment>
<evidence type="ECO:0000256" key="4">
    <source>
        <dbReference type="ARBA" id="ARBA00022833"/>
    </source>
</evidence>
<keyword evidence="2 7" id="KW-0227">DNA damage</keyword>
<dbReference type="PATRIC" id="fig|1618443.3.peg.1077"/>
<dbReference type="AlphaFoldDB" id="A0A0G1DIG8"/>
<dbReference type="InterPro" id="IPR015967">
    <property type="entry name" value="Rcmb_RecR_Znf"/>
</dbReference>
<name>A0A0G1DIG8_9BACT</name>
<dbReference type="CDD" id="cd01025">
    <property type="entry name" value="TOPRIM_recR"/>
    <property type="match status" value="1"/>
</dbReference>
<keyword evidence="4 7" id="KW-0862">Zinc</keyword>
<dbReference type="HAMAP" id="MF_00017">
    <property type="entry name" value="RecR"/>
    <property type="match status" value="1"/>
</dbReference>
<proteinExistence type="inferred from homology"/>
<dbReference type="InterPro" id="IPR034137">
    <property type="entry name" value="TOPRIM_RecR"/>
</dbReference>
<feature type="zinc finger region" description="C4-type" evidence="7">
    <location>
        <begin position="58"/>
        <end position="73"/>
    </location>
</feature>
<dbReference type="Gene3D" id="6.10.250.240">
    <property type="match status" value="1"/>
</dbReference>
<dbReference type="Pfam" id="PF21176">
    <property type="entry name" value="RecR_HhH"/>
    <property type="match status" value="1"/>
</dbReference>
<keyword evidence="1 7" id="KW-0479">Metal-binding</keyword>
<dbReference type="InterPro" id="IPR023627">
    <property type="entry name" value="Rcmb_RecR"/>
</dbReference>
<evidence type="ECO:0000313" key="10">
    <source>
        <dbReference type="Proteomes" id="UP000034894"/>
    </source>
</evidence>
<dbReference type="Gene3D" id="3.40.1360.10">
    <property type="match status" value="1"/>
</dbReference>
<accession>A0A0G1DIG8</accession>
<evidence type="ECO:0000256" key="2">
    <source>
        <dbReference type="ARBA" id="ARBA00022763"/>
    </source>
</evidence>
<dbReference type="GO" id="GO:0008270">
    <property type="term" value="F:zinc ion binding"/>
    <property type="evidence" value="ECO:0007669"/>
    <property type="project" value="UniProtKB-KW"/>
</dbReference>
<evidence type="ECO:0000256" key="7">
    <source>
        <dbReference type="HAMAP-Rule" id="MF_00017"/>
    </source>
</evidence>
<dbReference type="InterPro" id="IPR006171">
    <property type="entry name" value="TOPRIM_dom"/>
</dbReference>
<dbReference type="PANTHER" id="PTHR30446:SF0">
    <property type="entry name" value="RECOMBINATION PROTEIN RECR"/>
    <property type="match status" value="1"/>
</dbReference>
<protein>
    <recommendedName>
        <fullName evidence="7">Recombination protein RecR</fullName>
    </recommendedName>
</protein>
<comment type="similarity">
    <text evidence="7">Belongs to the RecR family.</text>
</comment>
<dbReference type="PANTHER" id="PTHR30446">
    <property type="entry name" value="RECOMBINATION PROTEIN RECR"/>
    <property type="match status" value="1"/>
</dbReference>
<evidence type="ECO:0000259" key="8">
    <source>
        <dbReference type="PROSITE" id="PS50880"/>
    </source>
</evidence>
<sequence>MSVLPKSIVRLIEHFQRLPGIGPKTASRLSLYLLNMPQPHLEALASSIAGLKKSIVFCSVCFNIAEADPCPVCSDTQRIQELICVVESPVDVFQVEKTGKYKGSYHVLHGAINPLNNIGPDEIRINELLQRIKKGGIKEIILATNPNMEGEATSMYIKREIYRLQHANGQKENLNGLLVTRLAHGLPVGADLEYADEVTLSRAFEGRREY</sequence>
<gene>
    <name evidence="7 9" type="primary">recR</name>
    <name evidence="9" type="ORF">UV73_C0007G0058</name>
</gene>
<dbReference type="GO" id="GO:0006281">
    <property type="term" value="P:DNA repair"/>
    <property type="evidence" value="ECO:0007669"/>
    <property type="project" value="UniProtKB-UniRule"/>
</dbReference>
<dbReference type="STRING" id="1618443.UV73_C0007G0058"/>
<dbReference type="NCBIfam" id="TIGR00615">
    <property type="entry name" value="recR"/>
    <property type="match status" value="1"/>
</dbReference>
<keyword evidence="5 7" id="KW-0233">DNA recombination</keyword>
<dbReference type="Pfam" id="PF02132">
    <property type="entry name" value="RecR_ZnF"/>
    <property type="match status" value="1"/>
</dbReference>
<dbReference type="Pfam" id="PF13662">
    <property type="entry name" value="Toprim_4"/>
    <property type="match status" value="1"/>
</dbReference>
<dbReference type="Gene3D" id="3.30.60.80">
    <property type="match status" value="1"/>
</dbReference>
<dbReference type="EMBL" id="LCFP01000007">
    <property type="protein sequence ID" value="KKS97615.1"/>
    <property type="molecule type" value="Genomic_DNA"/>
</dbReference>
<dbReference type="SMART" id="SM00493">
    <property type="entry name" value="TOPRIM"/>
    <property type="match status" value="1"/>
</dbReference>
<organism evidence="9 10">
    <name type="scientific">Candidatus Gottesmanbacteria bacterium GW2011_GWA2_43_14</name>
    <dbReference type="NCBI Taxonomy" id="1618443"/>
    <lineage>
        <taxon>Bacteria</taxon>
        <taxon>Candidatus Gottesmaniibacteriota</taxon>
    </lineage>
</organism>
<evidence type="ECO:0000256" key="6">
    <source>
        <dbReference type="ARBA" id="ARBA00023204"/>
    </source>
</evidence>
<evidence type="ECO:0000256" key="3">
    <source>
        <dbReference type="ARBA" id="ARBA00022771"/>
    </source>
</evidence>
<evidence type="ECO:0000256" key="5">
    <source>
        <dbReference type="ARBA" id="ARBA00023172"/>
    </source>
</evidence>
<dbReference type="Gene3D" id="1.10.8.420">
    <property type="entry name" value="RecR Domain 1"/>
    <property type="match status" value="1"/>
</dbReference>
<comment type="function">
    <text evidence="7">May play a role in DNA repair. It seems to be involved in an RecBC-independent recombinational process of DNA repair. It may act with RecF and RecO.</text>
</comment>
<dbReference type="GO" id="GO:0006310">
    <property type="term" value="P:DNA recombination"/>
    <property type="evidence" value="ECO:0007669"/>
    <property type="project" value="UniProtKB-UniRule"/>
</dbReference>
<dbReference type="GO" id="GO:0003677">
    <property type="term" value="F:DNA binding"/>
    <property type="evidence" value="ECO:0007669"/>
    <property type="project" value="UniProtKB-UniRule"/>
</dbReference>
<keyword evidence="6 7" id="KW-0234">DNA repair</keyword>
<dbReference type="PROSITE" id="PS50880">
    <property type="entry name" value="TOPRIM"/>
    <property type="match status" value="1"/>
</dbReference>